<protein>
    <recommendedName>
        <fullName evidence="4">DUF4252 domain-containing protein</fullName>
    </recommendedName>
</protein>
<dbReference type="Pfam" id="PF14060">
    <property type="entry name" value="DUF4252"/>
    <property type="match status" value="1"/>
</dbReference>
<dbReference type="InterPro" id="IPR025348">
    <property type="entry name" value="DUF4252"/>
</dbReference>
<dbReference type="AlphaFoldDB" id="G8R223"/>
<evidence type="ECO:0000313" key="2">
    <source>
        <dbReference type="EMBL" id="AEV31773.1"/>
    </source>
</evidence>
<accession>G8R223</accession>
<dbReference type="EMBL" id="CP003156">
    <property type="protein sequence ID" value="AEV31773.1"/>
    <property type="molecule type" value="Genomic_DNA"/>
</dbReference>
<sequence>MKKIILLTAALSLGIIAASIGQTLPEVDKLYSKYSSGEGVLALTLNKEMLDAVDMDFDWNDQMKHMTGDIYQVKFITFSEGSQSSQKVKELSSALSGMSLKEIKLPEDKSETDLRYAKIFGDKHGQYYHNVIMLILTEDNTGLFVAVNGKLKVEKQ</sequence>
<dbReference type="STRING" id="926562.Oweho_0760"/>
<keyword evidence="1" id="KW-0732">Signal</keyword>
<organism evidence="2 3">
    <name type="scientific">Owenweeksia hongkongensis (strain DSM 17368 / CIP 108786 / JCM 12287 / NRRL B-23963 / UST20020801)</name>
    <dbReference type="NCBI Taxonomy" id="926562"/>
    <lineage>
        <taxon>Bacteria</taxon>
        <taxon>Pseudomonadati</taxon>
        <taxon>Bacteroidota</taxon>
        <taxon>Flavobacteriia</taxon>
        <taxon>Flavobacteriales</taxon>
        <taxon>Owenweeksiaceae</taxon>
        <taxon>Owenweeksia</taxon>
    </lineage>
</organism>
<gene>
    <name evidence="2" type="ordered locus">Oweho_0760</name>
</gene>
<evidence type="ECO:0008006" key="4">
    <source>
        <dbReference type="Google" id="ProtNLM"/>
    </source>
</evidence>
<evidence type="ECO:0000313" key="3">
    <source>
        <dbReference type="Proteomes" id="UP000005631"/>
    </source>
</evidence>
<dbReference type="KEGG" id="oho:Oweho_0760"/>
<keyword evidence="3" id="KW-1185">Reference proteome</keyword>
<proteinExistence type="predicted"/>
<evidence type="ECO:0000256" key="1">
    <source>
        <dbReference type="SAM" id="SignalP"/>
    </source>
</evidence>
<dbReference type="Proteomes" id="UP000005631">
    <property type="component" value="Chromosome"/>
</dbReference>
<dbReference type="RefSeq" id="WP_014201134.1">
    <property type="nucleotide sequence ID" value="NC_016599.1"/>
</dbReference>
<reference evidence="2 3" key="1">
    <citation type="journal article" date="2012" name="Stand. Genomic Sci.">
        <title>Genome sequence of the orange-pigmented seawater bacterium Owenweeksia hongkongensis type strain (UST20020801(T)).</title>
        <authorList>
            <person name="Riedel T."/>
            <person name="Held B."/>
            <person name="Nolan M."/>
            <person name="Lucas S."/>
            <person name="Lapidus A."/>
            <person name="Tice H."/>
            <person name="Del Rio T.G."/>
            <person name="Cheng J.F."/>
            <person name="Han C."/>
            <person name="Tapia R."/>
            <person name="Goodwin L.A."/>
            <person name="Pitluck S."/>
            <person name="Liolios K."/>
            <person name="Mavromatis K."/>
            <person name="Pagani I."/>
            <person name="Ivanova N."/>
            <person name="Mikhailova N."/>
            <person name="Pati A."/>
            <person name="Chen A."/>
            <person name="Palaniappan K."/>
            <person name="Rohde M."/>
            <person name="Tindall B.J."/>
            <person name="Detter J.C."/>
            <person name="Goker M."/>
            <person name="Woyke T."/>
            <person name="Bristow J."/>
            <person name="Eisen J.A."/>
            <person name="Markowitz V."/>
            <person name="Hugenholtz P."/>
            <person name="Klenk H.P."/>
            <person name="Kyrpides N.C."/>
        </authorList>
    </citation>
    <scope>NUCLEOTIDE SEQUENCE</scope>
    <source>
        <strain evidence="3">DSM 17368 / JCM 12287 / NRRL B-23963</strain>
    </source>
</reference>
<feature type="signal peptide" evidence="1">
    <location>
        <begin position="1"/>
        <end position="17"/>
    </location>
</feature>
<feature type="chain" id="PRO_5003515372" description="DUF4252 domain-containing protein" evidence="1">
    <location>
        <begin position="18"/>
        <end position="156"/>
    </location>
</feature>
<name>G8R223_OWEHD</name>
<dbReference type="HOGENOM" id="CLU_1684828_0_0_10"/>
<dbReference type="OrthoDB" id="1120833at2"/>